<proteinExistence type="inferred from homology"/>
<dbReference type="Gene3D" id="1.20.1510.10">
    <property type="entry name" value="Cation efflux protein transmembrane domain"/>
    <property type="match status" value="1"/>
</dbReference>
<feature type="domain" description="Cation efflux protein transmembrane" evidence="8">
    <location>
        <begin position="9"/>
        <end position="200"/>
    </location>
</feature>
<reference evidence="11 12" key="1">
    <citation type="journal article" date="2010" name="Stand. Genomic Sci.">
        <title>Complete genome sequence of Archaeoglobus profundus type strain (AV18).</title>
        <authorList>
            <person name="von Jan M."/>
            <person name="Lapidus A."/>
            <person name="Del Rio T.G."/>
            <person name="Copeland A."/>
            <person name="Tice H."/>
            <person name="Cheng J.F."/>
            <person name="Lucas S."/>
            <person name="Chen F."/>
            <person name="Nolan M."/>
            <person name="Goodwin L."/>
            <person name="Han C."/>
            <person name="Pitluck S."/>
            <person name="Liolios K."/>
            <person name="Ivanova N."/>
            <person name="Mavromatis K."/>
            <person name="Ovchinnikova G."/>
            <person name="Chertkov O."/>
            <person name="Pati A."/>
            <person name="Chen A."/>
            <person name="Palaniappan K."/>
            <person name="Land M."/>
            <person name="Hauser L."/>
            <person name="Chang Y.J."/>
            <person name="Jeffries C.D."/>
            <person name="Saunders E."/>
            <person name="Brettin T."/>
            <person name="Detter J.C."/>
            <person name="Chain P."/>
            <person name="Eichinger K."/>
            <person name="Huber H."/>
            <person name="Spring S."/>
            <person name="Rohde M."/>
            <person name="Goker M."/>
            <person name="Wirth R."/>
            <person name="Woyke T."/>
            <person name="Bristow J."/>
            <person name="Eisen J.A."/>
            <person name="Markowitz V."/>
            <person name="Hugenholtz P."/>
            <person name="Kyrpides N.C."/>
            <person name="Klenk H.P."/>
        </authorList>
    </citation>
    <scope>NUCLEOTIDE SEQUENCE [LARGE SCALE GENOMIC DNA]</scope>
    <source>
        <strain evidence="12">DSM 5631 / JCM 9629 / NBRC 100127 / Av18</strain>
    </source>
</reference>
<sequence length="389" mass="42676">MRELRAGKISAIVNVFLTIIKVVAGILVNSTALIADGIHSLIDVFGSVLVWIGLKIANKPPDELHPYGHIKAESLVELAVGLIIVISALTIIHEAVISLMEKSIPDFEFYALIIALFSAIVNEVLARYKIKVGMETKSSSLVAEGKHSRVDVISSLSVFVGYIFVGLGYWWMDPLVAIVISVLILQMGFGILKNAVNSLMDKVDPELALKIRSIVEDIEGVEGVEFVGVRGTWKAKIVEVHISINPGMSAEIIDALEREIEERIRHAVSDVVRVVTVVKVKKQVVVAIPEDGSGNYTGELDSPYFTIANLSTNEIFRIENPHYGAERRKGYLIAELLSKYGVNVVVVRRIGEGAKSHLRSRGIFVRFEEGKSVEEILEKIANALSLKSS</sequence>
<feature type="transmembrane region" description="Helical" evidence="7">
    <location>
        <begin position="38"/>
        <end position="54"/>
    </location>
</feature>
<evidence type="ECO:0000256" key="2">
    <source>
        <dbReference type="ARBA" id="ARBA00008114"/>
    </source>
</evidence>
<protein>
    <submittedName>
        <fullName evidence="11">Cation diffusion facilitator family transporter</fullName>
    </submittedName>
</protein>
<dbReference type="InterPro" id="IPR050291">
    <property type="entry name" value="CDF_Transporter"/>
</dbReference>
<evidence type="ECO:0000256" key="4">
    <source>
        <dbReference type="ARBA" id="ARBA00022692"/>
    </source>
</evidence>
<organism evidence="11 12">
    <name type="scientific">Archaeoglobus profundus (strain DSM 5631 / JCM 9629 / NBRC 100127 / Av18)</name>
    <dbReference type="NCBI Taxonomy" id="572546"/>
    <lineage>
        <taxon>Archaea</taxon>
        <taxon>Methanobacteriati</taxon>
        <taxon>Methanobacteriota</taxon>
        <taxon>Archaeoglobi</taxon>
        <taxon>Archaeoglobales</taxon>
        <taxon>Archaeoglobaceae</taxon>
        <taxon>Archaeoglobus</taxon>
    </lineage>
</organism>
<accession>D2RDA4</accession>
<feature type="transmembrane region" description="Helical" evidence="7">
    <location>
        <begin position="109"/>
        <end position="128"/>
    </location>
</feature>
<dbReference type="InterPro" id="IPR058533">
    <property type="entry name" value="Cation_efflux_TM"/>
</dbReference>
<dbReference type="STRING" id="572546.Arcpr_1038"/>
<dbReference type="NCBIfam" id="TIGR01297">
    <property type="entry name" value="CDF"/>
    <property type="match status" value="1"/>
</dbReference>
<name>D2RDA4_ARCPA</name>
<evidence type="ECO:0000259" key="10">
    <source>
        <dbReference type="Pfam" id="PF16916"/>
    </source>
</evidence>
<dbReference type="InterPro" id="IPR027469">
    <property type="entry name" value="Cation_efflux_TMD_sf"/>
</dbReference>
<dbReference type="PANTHER" id="PTHR43840:SF15">
    <property type="entry name" value="MITOCHONDRIAL METAL TRANSPORTER 1-RELATED"/>
    <property type="match status" value="1"/>
</dbReference>
<gene>
    <name evidence="11" type="ordered locus">Arcpr_1038</name>
</gene>
<dbReference type="InterPro" id="IPR003731">
    <property type="entry name" value="Di-Nase_FeMo-co_biosynth"/>
</dbReference>
<dbReference type="HOGENOM" id="CLU_013430_3_3_2"/>
<comment type="subcellular location">
    <subcellularLocation>
        <location evidence="1">Membrane</location>
        <topology evidence="1">Multi-pass membrane protein</topology>
    </subcellularLocation>
</comment>
<dbReference type="InterPro" id="IPR002524">
    <property type="entry name" value="Cation_efflux"/>
</dbReference>
<dbReference type="RefSeq" id="WP_012940434.1">
    <property type="nucleotide sequence ID" value="NC_013741.1"/>
</dbReference>
<keyword evidence="5 7" id="KW-1133">Transmembrane helix</keyword>
<feature type="transmembrane region" description="Helical" evidence="7">
    <location>
        <begin position="75"/>
        <end position="97"/>
    </location>
</feature>
<dbReference type="GO" id="GO:0016020">
    <property type="term" value="C:membrane"/>
    <property type="evidence" value="ECO:0007669"/>
    <property type="project" value="UniProtKB-SubCell"/>
</dbReference>
<dbReference type="InterPro" id="IPR027470">
    <property type="entry name" value="Cation_efflux_CTD"/>
</dbReference>
<dbReference type="SUPFAM" id="SSF160240">
    <property type="entry name" value="Cation efflux protein cytoplasmic domain-like"/>
    <property type="match status" value="1"/>
</dbReference>
<feature type="transmembrane region" description="Helical" evidence="7">
    <location>
        <begin position="175"/>
        <end position="192"/>
    </location>
</feature>
<dbReference type="Pfam" id="PF02579">
    <property type="entry name" value="Nitro_FeMo-Co"/>
    <property type="match status" value="1"/>
</dbReference>
<evidence type="ECO:0000256" key="7">
    <source>
        <dbReference type="SAM" id="Phobius"/>
    </source>
</evidence>
<dbReference type="eggNOG" id="arCOG01475">
    <property type="taxonomic scope" value="Archaea"/>
</dbReference>
<evidence type="ECO:0000259" key="8">
    <source>
        <dbReference type="Pfam" id="PF01545"/>
    </source>
</evidence>
<feature type="domain" description="Dinitrogenase iron-molybdenum cofactor biosynthesis" evidence="9">
    <location>
        <begin position="302"/>
        <end position="380"/>
    </location>
</feature>
<dbReference type="Pfam" id="PF01545">
    <property type="entry name" value="Cation_efflux"/>
    <property type="match status" value="1"/>
</dbReference>
<evidence type="ECO:0000313" key="11">
    <source>
        <dbReference type="EMBL" id="ADB58098.1"/>
    </source>
</evidence>
<keyword evidence="12" id="KW-1185">Reference proteome</keyword>
<evidence type="ECO:0000259" key="9">
    <source>
        <dbReference type="Pfam" id="PF02579"/>
    </source>
</evidence>
<dbReference type="AlphaFoldDB" id="D2RDA4"/>
<evidence type="ECO:0000256" key="6">
    <source>
        <dbReference type="ARBA" id="ARBA00023136"/>
    </source>
</evidence>
<evidence type="ECO:0000256" key="1">
    <source>
        <dbReference type="ARBA" id="ARBA00004141"/>
    </source>
</evidence>
<dbReference type="GeneID" id="8739713"/>
<keyword evidence="6 7" id="KW-0472">Membrane</keyword>
<keyword evidence="4 7" id="KW-0812">Transmembrane</keyword>
<dbReference type="Gene3D" id="3.30.70.1350">
    <property type="entry name" value="Cation efflux protein, cytoplasmic domain"/>
    <property type="match status" value="1"/>
</dbReference>
<dbReference type="FunFam" id="1.20.1510.10:FF:000006">
    <property type="entry name" value="Divalent cation efflux transporter"/>
    <property type="match status" value="1"/>
</dbReference>
<dbReference type="Gene3D" id="3.30.420.130">
    <property type="entry name" value="Dinitrogenase iron-molybdenum cofactor biosynthesis domain"/>
    <property type="match status" value="1"/>
</dbReference>
<dbReference type="Pfam" id="PF16916">
    <property type="entry name" value="ZT_dimer"/>
    <property type="match status" value="1"/>
</dbReference>
<evidence type="ECO:0000256" key="3">
    <source>
        <dbReference type="ARBA" id="ARBA00022448"/>
    </source>
</evidence>
<dbReference type="SUPFAM" id="SSF53146">
    <property type="entry name" value="Nitrogenase accessory factor-like"/>
    <property type="match status" value="1"/>
</dbReference>
<feature type="transmembrane region" description="Helical" evidence="7">
    <location>
        <begin position="149"/>
        <end position="169"/>
    </location>
</feature>
<evidence type="ECO:0000256" key="5">
    <source>
        <dbReference type="ARBA" id="ARBA00022989"/>
    </source>
</evidence>
<feature type="transmembrane region" description="Helical" evidence="7">
    <location>
        <begin position="12"/>
        <end position="32"/>
    </location>
</feature>
<dbReference type="GO" id="GO:0008324">
    <property type="term" value="F:monoatomic cation transmembrane transporter activity"/>
    <property type="evidence" value="ECO:0007669"/>
    <property type="project" value="InterPro"/>
</dbReference>
<keyword evidence="3" id="KW-0813">Transport</keyword>
<dbReference type="InterPro" id="IPR036837">
    <property type="entry name" value="Cation_efflux_CTD_sf"/>
</dbReference>
<comment type="similarity">
    <text evidence="2">Belongs to the cation diffusion facilitator (CDF) transporter (TC 2.A.4) family.</text>
</comment>
<dbReference type="PaxDb" id="572546-Arcpr_1038"/>
<dbReference type="EMBL" id="CP001857">
    <property type="protein sequence ID" value="ADB58098.1"/>
    <property type="molecule type" value="Genomic_DNA"/>
</dbReference>
<dbReference type="Proteomes" id="UP000001901">
    <property type="component" value="Chromosome"/>
</dbReference>
<dbReference type="PANTHER" id="PTHR43840">
    <property type="entry name" value="MITOCHONDRIAL METAL TRANSPORTER 1-RELATED"/>
    <property type="match status" value="1"/>
</dbReference>
<feature type="domain" description="Cation efflux protein cytoplasmic" evidence="10">
    <location>
        <begin position="205"/>
        <end position="274"/>
    </location>
</feature>
<evidence type="ECO:0000313" key="12">
    <source>
        <dbReference type="Proteomes" id="UP000001901"/>
    </source>
</evidence>
<dbReference type="KEGG" id="apo:Arcpr_1038"/>
<dbReference type="SUPFAM" id="SSF161111">
    <property type="entry name" value="Cation efflux protein transmembrane domain-like"/>
    <property type="match status" value="1"/>
</dbReference>
<dbReference type="InterPro" id="IPR036105">
    <property type="entry name" value="DiNase_FeMo-co_biosyn_sf"/>
</dbReference>